<feature type="domain" description="JAB" evidence="6">
    <location>
        <begin position="6"/>
        <end position="126"/>
    </location>
</feature>
<keyword evidence="3" id="KW-0378">Hydrolase</keyword>
<dbReference type="CDD" id="cd08070">
    <property type="entry name" value="MPN_like"/>
    <property type="match status" value="1"/>
</dbReference>
<dbReference type="GO" id="GO:0008270">
    <property type="term" value="F:zinc ion binding"/>
    <property type="evidence" value="ECO:0007669"/>
    <property type="project" value="TreeGrafter"/>
</dbReference>
<dbReference type="PANTHER" id="PTHR34858">
    <property type="entry name" value="CYSO-CYSTEINE PEPTIDASE"/>
    <property type="match status" value="1"/>
</dbReference>
<dbReference type="Proteomes" id="UP000886335">
    <property type="component" value="Unassembled WGS sequence"/>
</dbReference>
<dbReference type="Pfam" id="PF14464">
    <property type="entry name" value="Prok-JAB"/>
    <property type="match status" value="1"/>
</dbReference>
<sequence length="144" mass="16172">MRLPRRQFEIIQEHAIREYPYECCGLFAGVRGIGENGEPENIVYEIAPCTNALFHGREHGFEISYAEYLDVEREAMSLGYEIVGSYHSHINSAAVPSNNDINFATPGHSMVIISLQGRQPSAVTSWLRRASGGFHQEAICVMER</sequence>
<dbReference type="InterPro" id="IPR051929">
    <property type="entry name" value="VirAsm_ModProt"/>
</dbReference>
<keyword evidence="1" id="KW-0645">Protease</keyword>
<dbReference type="Gene3D" id="3.40.140.10">
    <property type="entry name" value="Cytidine Deaminase, domain 2"/>
    <property type="match status" value="1"/>
</dbReference>
<reference evidence="7" key="1">
    <citation type="journal article" date="2020" name="mSystems">
        <title>Genome- and Community-Level Interaction Insights into Carbon Utilization and Element Cycling Functions of Hydrothermarchaeota in Hydrothermal Sediment.</title>
        <authorList>
            <person name="Zhou Z."/>
            <person name="Liu Y."/>
            <person name="Xu W."/>
            <person name="Pan J."/>
            <person name="Luo Z.H."/>
            <person name="Li M."/>
        </authorList>
    </citation>
    <scope>NUCLEOTIDE SEQUENCE [LARGE SCALE GENOMIC DNA]</scope>
    <source>
        <strain evidence="7">SpSt-1181</strain>
    </source>
</reference>
<dbReference type="PANTHER" id="PTHR34858:SF1">
    <property type="entry name" value="CYSO-CYSTEINE PEPTIDASE"/>
    <property type="match status" value="1"/>
</dbReference>
<keyword evidence="4" id="KW-0862">Zinc</keyword>
<dbReference type="AlphaFoldDB" id="A0A831SR90"/>
<protein>
    <submittedName>
        <fullName evidence="7">M67 family peptidase</fullName>
    </submittedName>
</protein>
<keyword evidence="5" id="KW-0482">Metalloprotease</keyword>
<comment type="caution">
    <text evidence="7">The sequence shown here is derived from an EMBL/GenBank/DDBJ whole genome shotgun (WGS) entry which is preliminary data.</text>
</comment>
<organism evidence="7">
    <name type="scientific">Prosthecochloris aestuarii</name>
    <dbReference type="NCBI Taxonomy" id="1102"/>
    <lineage>
        <taxon>Bacteria</taxon>
        <taxon>Pseudomonadati</taxon>
        <taxon>Chlorobiota</taxon>
        <taxon>Chlorobiia</taxon>
        <taxon>Chlorobiales</taxon>
        <taxon>Chlorobiaceae</taxon>
        <taxon>Prosthecochloris</taxon>
    </lineage>
</organism>
<dbReference type="GO" id="GO:0008235">
    <property type="term" value="F:metalloexopeptidase activity"/>
    <property type="evidence" value="ECO:0007669"/>
    <property type="project" value="TreeGrafter"/>
</dbReference>
<keyword evidence="2" id="KW-0479">Metal-binding</keyword>
<evidence type="ECO:0000256" key="1">
    <source>
        <dbReference type="ARBA" id="ARBA00022670"/>
    </source>
</evidence>
<name>A0A831SR90_PROAE</name>
<dbReference type="SUPFAM" id="SSF102712">
    <property type="entry name" value="JAB1/MPN domain"/>
    <property type="match status" value="1"/>
</dbReference>
<dbReference type="GO" id="GO:0006508">
    <property type="term" value="P:proteolysis"/>
    <property type="evidence" value="ECO:0007669"/>
    <property type="project" value="UniProtKB-KW"/>
</dbReference>
<gene>
    <name evidence="7" type="ORF">ENN50_07145</name>
</gene>
<evidence type="ECO:0000313" key="7">
    <source>
        <dbReference type="EMBL" id="HED31441.1"/>
    </source>
</evidence>
<proteinExistence type="predicted"/>
<evidence type="ECO:0000256" key="5">
    <source>
        <dbReference type="ARBA" id="ARBA00023049"/>
    </source>
</evidence>
<evidence type="ECO:0000256" key="2">
    <source>
        <dbReference type="ARBA" id="ARBA00022723"/>
    </source>
</evidence>
<dbReference type="EMBL" id="DSBW01000157">
    <property type="protein sequence ID" value="HED31441.1"/>
    <property type="molecule type" value="Genomic_DNA"/>
</dbReference>
<dbReference type="InterPro" id="IPR028090">
    <property type="entry name" value="JAB_dom_prok"/>
</dbReference>
<accession>A0A831SR90</accession>
<evidence type="ECO:0000256" key="3">
    <source>
        <dbReference type="ARBA" id="ARBA00022801"/>
    </source>
</evidence>
<evidence type="ECO:0000259" key="6">
    <source>
        <dbReference type="Pfam" id="PF14464"/>
    </source>
</evidence>
<evidence type="ECO:0000256" key="4">
    <source>
        <dbReference type="ARBA" id="ARBA00022833"/>
    </source>
</evidence>